<accession>A0A426ZP80</accession>
<keyword evidence="1" id="KW-0479">Metal-binding</keyword>
<organism evidence="3 4">
    <name type="scientific">Ensete ventricosum</name>
    <name type="common">Abyssinian banana</name>
    <name type="synonym">Musa ensete</name>
    <dbReference type="NCBI Taxonomy" id="4639"/>
    <lineage>
        <taxon>Eukaryota</taxon>
        <taxon>Viridiplantae</taxon>
        <taxon>Streptophyta</taxon>
        <taxon>Embryophyta</taxon>
        <taxon>Tracheophyta</taxon>
        <taxon>Spermatophyta</taxon>
        <taxon>Magnoliopsida</taxon>
        <taxon>Liliopsida</taxon>
        <taxon>Zingiberales</taxon>
        <taxon>Musaceae</taxon>
        <taxon>Ensete</taxon>
    </lineage>
</organism>
<name>A0A426ZP80_ENSVE</name>
<dbReference type="EMBL" id="AMZH03005713">
    <property type="protein sequence ID" value="RRT65734.1"/>
    <property type="molecule type" value="Genomic_DNA"/>
</dbReference>
<evidence type="ECO:0000256" key="2">
    <source>
        <dbReference type="ARBA" id="ARBA00022801"/>
    </source>
</evidence>
<dbReference type="GO" id="GO:0016813">
    <property type="term" value="F:hydrolase activity, acting on carbon-nitrogen (but not peptide) bonds, in linear amidines"/>
    <property type="evidence" value="ECO:0007669"/>
    <property type="project" value="InterPro"/>
</dbReference>
<proteinExistence type="predicted"/>
<gene>
    <name evidence="3" type="ORF">B296_00030399</name>
</gene>
<dbReference type="PANTHER" id="PTHR32494:SF19">
    <property type="entry name" value="ALLANTOATE DEIMINASE-RELATED"/>
    <property type="match status" value="1"/>
</dbReference>
<protein>
    <submittedName>
        <fullName evidence="3">Uncharacterized protein</fullName>
    </submittedName>
</protein>
<keyword evidence="2" id="KW-0378">Hydrolase</keyword>
<evidence type="ECO:0000313" key="4">
    <source>
        <dbReference type="Proteomes" id="UP000287651"/>
    </source>
</evidence>
<evidence type="ECO:0000313" key="3">
    <source>
        <dbReference type="EMBL" id="RRT65734.1"/>
    </source>
</evidence>
<reference evidence="3 4" key="1">
    <citation type="journal article" date="2014" name="Agronomy (Basel)">
        <title>A Draft Genome Sequence for Ensete ventricosum, the Drought-Tolerant Tree Against Hunger.</title>
        <authorList>
            <person name="Harrison J."/>
            <person name="Moore K.A."/>
            <person name="Paszkiewicz K."/>
            <person name="Jones T."/>
            <person name="Grant M."/>
            <person name="Ambacheew D."/>
            <person name="Muzemil S."/>
            <person name="Studholme D.J."/>
        </authorList>
    </citation>
    <scope>NUCLEOTIDE SEQUENCE [LARGE SCALE GENOMIC DNA]</scope>
</reference>
<dbReference type="Proteomes" id="UP000287651">
    <property type="component" value="Unassembled WGS sequence"/>
</dbReference>
<sequence length="104" mass="11396">VNFTVDIRAMHDEGREAIVSEFSRQVNQICDVRMVNCTIERKHAADAAHCDSELSLQLKQAAHSIMTKMPTKIQGEEPVLMSGAGHDAMAISHLTEVTISCSSD</sequence>
<dbReference type="GO" id="GO:0046872">
    <property type="term" value="F:metal ion binding"/>
    <property type="evidence" value="ECO:0007669"/>
    <property type="project" value="UniProtKB-KW"/>
</dbReference>
<dbReference type="AlphaFoldDB" id="A0A426ZP80"/>
<dbReference type="PANTHER" id="PTHR32494">
    <property type="entry name" value="ALLANTOATE DEIMINASE-RELATED"/>
    <property type="match status" value="1"/>
</dbReference>
<feature type="non-terminal residue" evidence="3">
    <location>
        <position position="1"/>
    </location>
</feature>
<dbReference type="InterPro" id="IPR010158">
    <property type="entry name" value="Amidase_Cbmase"/>
</dbReference>
<comment type="caution">
    <text evidence="3">The sequence shown here is derived from an EMBL/GenBank/DDBJ whole genome shotgun (WGS) entry which is preliminary data.</text>
</comment>
<dbReference type="Gene3D" id="3.30.70.360">
    <property type="match status" value="1"/>
</dbReference>
<evidence type="ECO:0000256" key="1">
    <source>
        <dbReference type="ARBA" id="ARBA00022723"/>
    </source>
</evidence>